<keyword evidence="7" id="KW-1185">Reference proteome</keyword>
<evidence type="ECO:0000256" key="3">
    <source>
        <dbReference type="ARBA" id="ARBA00023237"/>
    </source>
</evidence>
<dbReference type="Gene3D" id="2.40.170.20">
    <property type="entry name" value="TonB-dependent receptor, beta-barrel domain"/>
    <property type="match status" value="1"/>
</dbReference>
<dbReference type="InterPro" id="IPR037066">
    <property type="entry name" value="Plug_dom_sf"/>
</dbReference>
<dbReference type="PANTHER" id="PTHR40980">
    <property type="entry name" value="PLUG DOMAIN-CONTAINING PROTEIN"/>
    <property type="match status" value="1"/>
</dbReference>
<evidence type="ECO:0000313" key="7">
    <source>
        <dbReference type="Proteomes" id="UP000585050"/>
    </source>
</evidence>
<keyword evidence="2" id="KW-0472">Membrane</keyword>
<proteinExistence type="predicted"/>
<comment type="caution">
    <text evidence="6">The sequence shown here is derived from an EMBL/GenBank/DDBJ whole genome shotgun (WGS) entry which is preliminary data.</text>
</comment>
<evidence type="ECO:0000256" key="4">
    <source>
        <dbReference type="SAM" id="SignalP"/>
    </source>
</evidence>
<comment type="subcellular location">
    <subcellularLocation>
        <location evidence="1">Cell outer membrane</location>
    </subcellularLocation>
</comment>
<evidence type="ECO:0000313" key="6">
    <source>
        <dbReference type="EMBL" id="NLR94070.1"/>
    </source>
</evidence>
<accession>A0A7X8XYI9</accession>
<dbReference type="PANTHER" id="PTHR40980:SF4">
    <property type="entry name" value="TONB-DEPENDENT RECEPTOR-LIKE BETA-BARREL DOMAIN-CONTAINING PROTEIN"/>
    <property type="match status" value="1"/>
</dbReference>
<sequence length="837" mass="93681">MNLKSFYNSSLFFMILFGGPLSAQTINDSIASISTTEPTNIVVGYHLNQQQLGTLGGPVGALVMTPGAQLNGKSQLSFRGLSPRYNAVYLDGILAPSTETSTKAFSFKMIPSSAISEMDIYTTGAAGISGEFGGAAIAMHSKNKVSKNFNTFSVKLGYLPQTTGQDFYQPINYGGAADFFGFGVDKRNFSNDIASPDQLQNMSRNESAAQAAQLENVWGINKTTALPNMGMSYYMGRDLGGSRVKVSTVNGFSFDKSSKTAYSDRYGYSGYETDASGTVVGSRTKYYNNDHIYQQNTQLNMVSNWNFEFNPKSTISVSNYFLHHANNMFSLRHGLEYDDQYERLMYATDYITSSVYMGRINGQHLLGVDEKTSVTWALGYSHTTRNEPDYRVSGAQRLIGTTGDFYLLIPRSSKADAGSRYASQLKENTYSARTDFARKLTNEITFKAGLYAEYSERGFDSRLTSFAQDDNTAYELRYPSASEIGSIFSPENFGPNGYYLIDGTRPSDSYYANSKLMAEYIGVELPISRSTFMSTGVRIETFDQTLNSDTVQVNNNSTDILPYINITQKDHWGGAWTASYAKTINRPAFRELAPFTYYDFEWRTDISGNPDLENTEIHNFEIGYSKSFQSGMRFSASAFYKYLDNPIEKAYRIRSESPMFTYENSESAQVYGVVVQWVTPLSTNKHHWLNDFTLMTNASYVYSQVALSEESQEASSTRVLQGQAPYTVNMALSYTWKKQVFSLMYYTQGMSLYTVGDGQETYPWYLMPVHHLGFKLKRNVTDKLDFSFTAQNLLNAKATFYEDANMDGQINPGNGADKLIREVEVGPSFTFGLSVKF</sequence>
<evidence type="ECO:0000256" key="2">
    <source>
        <dbReference type="ARBA" id="ARBA00023136"/>
    </source>
</evidence>
<dbReference type="AlphaFoldDB" id="A0A7X8XYI9"/>
<evidence type="ECO:0000259" key="5">
    <source>
        <dbReference type="Pfam" id="PF07715"/>
    </source>
</evidence>
<keyword evidence="6" id="KW-0675">Receptor</keyword>
<dbReference type="Proteomes" id="UP000585050">
    <property type="component" value="Unassembled WGS sequence"/>
</dbReference>
<feature type="chain" id="PRO_5031446975" evidence="4">
    <location>
        <begin position="24"/>
        <end position="837"/>
    </location>
</feature>
<dbReference type="EMBL" id="JABAIL010000009">
    <property type="protein sequence ID" value="NLR94070.1"/>
    <property type="molecule type" value="Genomic_DNA"/>
</dbReference>
<name>A0A7X8XYI9_9BACT</name>
<dbReference type="Gene3D" id="2.170.130.10">
    <property type="entry name" value="TonB-dependent receptor, plug domain"/>
    <property type="match status" value="1"/>
</dbReference>
<feature type="signal peptide" evidence="4">
    <location>
        <begin position="1"/>
        <end position="23"/>
    </location>
</feature>
<gene>
    <name evidence="6" type="ORF">HGP29_22905</name>
</gene>
<dbReference type="InterPro" id="IPR036942">
    <property type="entry name" value="Beta-barrel_TonB_sf"/>
</dbReference>
<evidence type="ECO:0000256" key="1">
    <source>
        <dbReference type="ARBA" id="ARBA00004442"/>
    </source>
</evidence>
<dbReference type="RefSeq" id="WP_168884781.1">
    <property type="nucleotide sequence ID" value="NZ_JABAIL010000009.1"/>
</dbReference>
<dbReference type="SUPFAM" id="SSF56935">
    <property type="entry name" value="Porins"/>
    <property type="match status" value="1"/>
</dbReference>
<organism evidence="6 7">
    <name type="scientific">Flammeovirga agarivorans</name>
    <dbReference type="NCBI Taxonomy" id="2726742"/>
    <lineage>
        <taxon>Bacteria</taxon>
        <taxon>Pseudomonadati</taxon>
        <taxon>Bacteroidota</taxon>
        <taxon>Cytophagia</taxon>
        <taxon>Cytophagales</taxon>
        <taxon>Flammeovirgaceae</taxon>
        <taxon>Flammeovirga</taxon>
    </lineage>
</organism>
<protein>
    <submittedName>
        <fullName evidence="6">TonB-dependent receptor plug domain-containing protein</fullName>
    </submittedName>
</protein>
<reference evidence="6 7" key="1">
    <citation type="submission" date="2020-04" db="EMBL/GenBank/DDBJ databases">
        <title>Flammeovirga sp. SR4, a novel species isolated from seawater.</title>
        <authorList>
            <person name="Wang X."/>
        </authorList>
    </citation>
    <scope>NUCLEOTIDE SEQUENCE [LARGE SCALE GENOMIC DNA]</scope>
    <source>
        <strain evidence="6 7">SR4</strain>
    </source>
</reference>
<keyword evidence="3" id="KW-0998">Cell outer membrane</keyword>
<feature type="domain" description="TonB-dependent receptor plug" evidence="5">
    <location>
        <begin position="64"/>
        <end position="131"/>
    </location>
</feature>
<keyword evidence="4" id="KW-0732">Signal</keyword>
<dbReference type="GO" id="GO:0009279">
    <property type="term" value="C:cell outer membrane"/>
    <property type="evidence" value="ECO:0007669"/>
    <property type="project" value="UniProtKB-SubCell"/>
</dbReference>
<dbReference type="Pfam" id="PF07715">
    <property type="entry name" value="Plug"/>
    <property type="match status" value="1"/>
</dbReference>
<dbReference type="InterPro" id="IPR012910">
    <property type="entry name" value="Plug_dom"/>
</dbReference>